<accession>A0A3R7PFQ3</accession>
<gene>
    <name evidence="2" type="ORF">C7M84_017064</name>
</gene>
<keyword evidence="3" id="KW-1185">Reference proteome</keyword>
<name>A0A3R7PFQ3_PENVA</name>
<dbReference type="Proteomes" id="UP000283509">
    <property type="component" value="Unassembled WGS sequence"/>
</dbReference>
<feature type="region of interest" description="Disordered" evidence="1">
    <location>
        <begin position="42"/>
        <end position="66"/>
    </location>
</feature>
<evidence type="ECO:0000313" key="3">
    <source>
        <dbReference type="Proteomes" id="UP000283509"/>
    </source>
</evidence>
<reference evidence="2 3" key="2">
    <citation type="submission" date="2019-01" db="EMBL/GenBank/DDBJ databases">
        <title>The decoding of complex shrimp genome reveals the adaptation for benthos swimmer, frequently molting mechanism and breeding impact on genome.</title>
        <authorList>
            <person name="Sun Y."/>
            <person name="Gao Y."/>
            <person name="Yu Y."/>
        </authorList>
    </citation>
    <scope>NUCLEOTIDE SEQUENCE [LARGE SCALE GENOMIC DNA]</scope>
    <source>
        <tissue evidence="2">Muscle</tissue>
    </source>
</reference>
<sequence length="113" mass="13501">MSQGMHLQDEEENMEVSEDFLEFLQQSEQHRVEWKIRKVKKALDEEKQSEESEKDSKPKEHPDVIRSREMHQLYGEAAARIHAMETAVQLSFDRISTLYQPQYWPNIPLKLIF</sequence>
<dbReference type="AlphaFoldDB" id="A0A3R7PFQ3"/>
<organism evidence="2 3">
    <name type="scientific">Penaeus vannamei</name>
    <name type="common">Whiteleg shrimp</name>
    <name type="synonym">Litopenaeus vannamei</name>
    <dbReference type="NCBI Taxonomy" id="6689"/>
    <lineage>
        <taxon>Eukaryota</taxon>
        <taxon>Metazoa</taxon>
        <taxon>Ecdysozoa</taxon>
        <taxon>Arthropoda</taxon>
        <taxon>Crustacea</taxon>
        <taxon>Multicrustacea</taxon>
        <taxon>Malacostraca</taxon>
        <taxon>Eumalacostraca</taxon>
        <taxon>Eucarida</taxon>
        <taxon>Decapoda</taxon>
        <taxon>Dendrobranchiata</taxon>
        <taxon>Penaeoidea</taxon>
        <taxon>Penaeidae</taxon>
        <taxon>Penaeus</taxon>
    </lineage>
</organism>
<evidence type="ECO:0000256" key="1">
    <source>
        <dbReference type="SAM" id="MobiDB-lite"/>
    </source>
</evidence>
<dbReference type="GO" id="GO:0000387">
    <property type="term" value="P:spliceosomal snRNP assembly"/>
    <property type="evidence" value="ECO:0007669"/>
    <property type="project" value="InterPro"/>
</dbReference>
<dbReference type="Pfam" id="PF15348">
    <property type="entry name" value="GEMIN8"/>
    <property type="match status" value="1"/>
</dbReference>
<dbReference type="OrthoDB" id="5989213at2759"/>
<proteinExistence type="predicted"/>
<comment type="caution">
    <text evidence="2">The sequence shown here is derived from an EMBL/GenBank/DDBJ whole genome shotgun (WGS) entry which is preliminary data.</text>
</comment>
<dbReference type="PANTHER" id="PTHR16238">
    <property type="entry name" value="GEM-ASSOCIATED PROTEIN 8"/>
    <property type="match status" value="1"/>
</dbReference>
<dbReference type="STRING" id="6689.A0A3R7PFQ3"/>
<dbReference type="EMBL" id="QCYY01003158">
    <property type="protein sequence ID" value="ROT65010.1"/>
    <property type="molecule type" value="Genomic_DNA"/>
</dbReference>
<protein>
    <submittedName>
        <fullName evidence="2">Putative gem-associated protein 8-like</fullName>
    </submittedName>
</protein>
<dbReference type="GO" id="GO:0032797">
    <property type="term" value="C:SMN complex"/>
    <property type="evidence" value="ECO:0007669"/>
    <property type="project" value="InterPro"/>
</dbReference>
<evidence type="ECO:0000313" key="2">
    <source>
        <dbReference type="EMBL" id="ROT65010.1"/>
    </source>
</evidence>
<dbReference type="PANTHER" id="PTHR16238:SF7">
    <property type="entry name" value="GEM-ASSOCIATED PROTEIN 8"/>
    <property type="match status" value="1"/>
</dbReference>
<reference evidence="2 3" key="1">
    <citation type="submission" date="2018-04" db="EMBL/GenBank/DDBJ databases">
        <authorList>
            <person name="Zhang X."/>
            <person name="Yuan J."/>
            <person name="Li F."/>
            <person name="Xiang J."/>
        </authorList>
    </citation>
    <scope>NUCLEOTIDE SEQUENCE [LARGE SCALE GENOMIC DNA]</scope>
    <source>
        <tissue evidence="2">Muscle</tissue>
    </source>
</reference>
<dbReference type="InterPro" id="IPR034754">
    <property type="entry name" value="GEMIN8"/>
</dbReference>